<feature type="domain" description="Histidine kinase/HSP90-like ATPase" evidence="2">
    <location>
        <begin position="9"/>
        <end position="137"/>
    </location>
</feature>
<dbReference type="SUPFAM" id="SSF55874">
    <property type="entry name" value="ATPase domain of HSP90 chaperone/DNA topoisomerase II/histidine kinase"/>
    <property type="match status" value="1"/>
</dbReference>
<protein>
    <submittedName>
        <fullName evidence="3">Anti-sigma B factor RsbW</fullName>
        <ecNumber evidence="3">2.7.11.1</ecNumber>
    </submittedName>
</protein>
<evidence type="ECO:0000259" key="2">
    <source>
        <dbReference type="Pfam" id="PF13581"/>
    </source>
</evidence>
<dbReference type="InterPro" id="IPR050267">
    <property type="entry name" value="Anti-sigma-factor_SerPK"/>
</dbReference>
<dbReference type="EMBL" id="CP034235">
    <property type="protein sequence ID" value="QGQ98624.1"/>
    <property type="molecule type" value="Genomic_DNA"/>
</dbReference>
<dbReference type="GO" id="GO:0004674">
    <property type="term" value="F:protein serine/threonine kinase activity"/>
    <property type="evidence" value="ECO:0007669"/>
    <property type="project" value="UniProtKB-KW"/>
</dbReference>
<dbReference type="AlphaFoldDB" id="A0A6B8RS32"/>
<keyword evidence="3" id="KW-0808">Transferase</keyword>
<dbReference type="OrthoDB" id="9798941at2"/>
<dbReference type="EC" id="2.7.11.1" evidence="3"/>
<evidence type="ECO:0000313" key="4">
    <source>
        <dbReference type="Proteomes" id="UP000426246"/>
    </source>
</evidence>
<dbReference type="PANTHER" id="PTHR35526:SF3">
    <property type="entry name" value="ANTI-SIGMA-F FACTOR RSBW"/>
    <property type="match status" value="1"/>
</dbReference>
<dbReference type="Pfam" id="PF13581">
    <property type="entry name" value="HATPase_c_2"/>
    <property type="match status" value="1"/>
</dbReference>
<keyword evidence="4" id="KW-1185">Reference proteome</keyword>
<dbReference type="CDD" id="cd16936">
    <property type="entry name" value="HATPase_RsbW-like"/>
    <property type="match status" value="1"/>
</dbReference>
<dbReference type="InterPro" id="IPR036890">
    <property type="entry name" value="HATPase_C_sf"/>
</dbReference>
<gene>
    <name evidence="3" type="primary">rsbW</name>
    <name evidence="3" type="ORF">EHS13_28960</name>
</gene>
<reference evidence="4" key="1">
    <citation type="submission" date="2018-11" db="EMBL/GenBank/DDBJ databases">
        <title>Complete genome sequence of Paenibacillus sp. ML311-T8.</title>
        <authorList>
            <person name="Nam Y.-D."/>
            <person name="Kang J."/>
            <person name="Chung W.-H."/>
            <person name="Park Y.S."/>
        </authorList>
    </citation>
    <scope>NUCLEOTIDE SEQUENCE [LARGE SCALE GENOMIC DNA]</scope>
    <source>
        <strain evidence="4">ML311-T8</strain>
    </source>
</reference>
<keyword evidence="1" id="KW-0418">Kinase</keyword>
<dbReference type="RefSeq" id="WP_155703733.1">
    <property type="nucleotide sequence ID" value="NZ_CP034235.1"/>
</dbReference>
<accession>A0A6B8RS32</accession>
<keyword evidence="1" id="KW-0723">Serine/threonine-protein kinase</keyword>
<organism evidence="3 4">
    <name type="scientific">Paenibacillus psychroresistens</name>
    <dbReference type="NCBI Taxonomy" id="1778678"/>
    <lineage>
        <taxon>Bacteria</taxon>
        <taxon>Bacillati</taxon>
        <taxon>Bacillota</taxon>
        <taxon>Bacilli</taxon>
        <taxon>Bacillales</taxon>
        <taxon>Paenibacillaceae</taxon>
        <taxon>Paenibacillus</taxon>
    </lineage>
</organism>
<dbReference type="InterPro" id="IPR003594">
    <property type="entry name" value="HATPase_dom"/>
</dbReference>
<dbReference type="Proteomes" id="UP000426246">
    <property type="component" value="Chromosome"/>
</dbReference>
<proteinExistence type="predicted"/>
<name>A0A6B8RS32_9BACL</name>
<evidence type="ECO:0000313" key="3">
    <source>
        <dbReference type="EMBL" id="QGQ98624.1"/>
    </source>
</evidence>
<dbReference type="PANTHER" id="PTHR35526">
    <property type="entry name" value="ANTI-SIGMA-F FACTOR RSBW-RELATED"/>
    <property type="match status" value="1"/>
</dbReference>
<dbReference type="KEGG" id="ppsc:EHS13_28960"/>
<dbReference type="Gene3D" id="3.30.565.10">
    <property type="entry name" value="Histidine kinase-like ATPase, C-terminal domain"/>
    <property type="match status" value="1"/>
</dbReference>
<sequence length="146" mass="16205">MNACIGLTIPAKAEYLHIVRLTLFGIASNVGFSYEQIEDMKVAVAEACNNVVLHAYENQEPGSLEIQFELEENGLSIHVKDEGSSFNYEQMVNKSSTLHDKTLEEATVGGLGIFMMHALMDKVQVRTNHGTEVILSKLLHRNEDLA</sequence>
<dbReference type="NCBIfam" id="NF003144">
    <property type="entry name" value="PRK04069.1"/>
    <property type="match status" value="1"/>
</dbReference>
<evidence type="ECO:0000256" key="1">
    <source>
        <dbReference type="ARBA" id="ARBA00022527"/>
    </source>
</evidence>